<feature type="non-terminal residue" evidence="1">
    <location>
        <position position="1"/>
    </location>
</feature>
<protein>
    <submittedName>
        <fullName evidence="1">Uncharacterized protein</fullName>
    </submittedName>
</protein>
<evidence type="ECO:0000313" key="2">
    <source>
        <dbReference type="Proteomes" id="UP001239111"/>
    </source>
</evidence>
<name>A0ACC2NGA7_9HYME</name>
<comment type="caution">
    <text evidence="1">The sequence shown here is derived from an EMBL/GenBank/DDBJ whole genome shotgun (WGS) entry which is preliminary data.</text>
</comment>
<dbReference type="EMBL" id="CM056744">
    <property type="protein sequence ID" value="KAJ8668640.1"/>
    <property type="molecule type" value="Genomic_DNA"/>
</dbReference>
<accession>A0ACC2NGA7</accession>
<feature type="non-terminal residue" evidence="1">
    <location>
        <position position="138"/>
    </location>
</feature>
<sequence>PGNDFNSTESSPHTESKLRLCRTQSNWSDEPRNSSSIPRQYNSTGAGSDISGNRQATEAAASTTATTTTTTTMQAATNARSATQANATANGECNKSLGIGVYGWRKRCLYFLVLGLAVVVILNFALTLWLLRVMEFSF</sequence>
<gene>
    <name evidence="1" type="ORF">QAD02_010303</name>
</gene>
<organism evidence="1 2">
    <name type="scientific">Eretmocerus hayati</name>
    <dbReference type="NCBI Taxonomy" id="131215"/>
    <lineage>
        <taxon>Eukaryota</taxon>
        <taxon>Metazoa</taxon>
        <taxon>Ecdysozoa</taxon>
        <taxon>Arthropoda</taxon>
        <taxon>Hexapoda</taxon>
        <taxon>Insecta</taxon>
        <taxon>Pterygota</taxon>
        <taxon>Neoptera</taxon>
        <taxon>Endopterygota</taxon>
        <taxon>Hymenoptera</taxon>
        <taxon>Apocrita</taxon>
        <taxon>Proctotrupomorpha</taxon>
        <taxon>Chalcidoidea</taxon>
        <taxon>Aphelinidae</taxon>
        <taxon>Aphelininae</taxon>
        <taxon>Eretmocerus</taxon>
    </lineage>
</organism>
<evidence type="ECO:0000313" key="1">
    <source>
        <dbReference type="EMBL" id="KAJ8668640.1"/>
    </source>
</evidence>
<proteinExistence type="predicted"/>
<dbReference type="Proteomes" id="UP001239111">
    <property type="component" value="Chromosome 4"/>
</dbReference>
<keyword evidence="2" id="KW-1185">Reference proteome</keyword>
<reference evidence="1" key="1">
    <citation type="submission" date="2023-04" db="EMBL/GenBank/DDBJ databases">
        <title>A chromosome-level genome assembly of the parasitoid wasp Eretmocerus hayati.</title>
        <authorList>
            <person name="Zhong Y."/>
            <person name="Liu S."/>
            <person name="Liu Y."/>
        </authorList>
    </citation>
    <scope>NUCLEOTIDE SEQUENCE</scope>
    <source>
        <strain evidence="1">ZJU_SS_LIU_2023</strain>
    </source>
</reference>